<evidence type="ECO:0000313" key="2">
    <source>
        <dbReference type="Proteomes" id="UP000199651"/>
    </source>
</evidence>
<proteinExistence type="predicted"/>
<dbReference type="EMBL" id="FNJB01000015">
    <property type="protein sequence ID" value="SDP82173.1"/>
    <property type="molecule type" value="Genomic_DNA"/>
</dbReference>
<dbReference type="STRING" id="504798.SAMN05421871_104493"/>
<protein>
    <recommendedName>
        <fullName evidence="3">Alpha/beta hydrolase</fullName>
    </recommendedName>
</protein>
<organism evidence="1 2">
    <name type="scientific">Actinokineospora alba</name>
    <dbReference type="NCBI Taxonomy" id="504798"/>
    <lineage>
        <taxon>Bacteria</taxon>
        <taxon>Bacillati</taxon>
        <taxon>Actinomycetota</taxon>
        <taxon>Actinomycetes</taxon>
        <taxon>Pseudonocardiales</taxon>
        <taxon>Pseudonocardiaceae</taxon>
        <taxon>Actinokineospora</taxon>
    </lineage>
</organism>
<keyword evidence="2" id="KW-1185">Reference proteome</keyword>
<accession>A0A1H0VUZ2</accession>
<dbReference type="Proteomes" id="UP000199651">
    <property type="component" value="Unassembled WGS sequence"/>
</dbReference>
<gene>
    <name evidence="1" type="ORF">SAMN05192558_115142</name>
</gene>
<evidence type="ECO:0008006" key="3">
    <source>
        <dbReference type="Google" id="ProtNLM"/>
    </source>
</evidence>
<reference evidence="2" key="1">
    <citation type="submission" date="2016-10" db="EMBL/GenBank/DDBJ databases">
        <authorList>
            <person name="Varghese N."/>
            <person name="Submissions S."/>
        </authorList>
    </citation>
    <scope>NUCLEOTIDE SEQUENCE [LARGE SCALE GENOMIC DNA]</scope>
    <source>
        <strain evidence="2">IBRC-M 10655</strain>
    </source>
</reference>
<evidence type="ECO:0000313" key="1">
    <source>
        <dbReference type="EMBL" id="SDP82173.1"/>
    </source>
</evidence>
<dbReference type="AlphaFoldDB" id="A0A1H0VUZ2"/>
<name>A0A1H0VUZ2_9PSEU</name>
<sequence length="204" mass="21806">MTDMAARGPAIVWRGPVDADLAVVLDPAGEASHGELPATWRPLTDKLRIGWVRLPADGPGLAALTSILSETKGRRVHIVTAGVATEPVLWVAGTQPRKVKSLVAIDPQSCAPDSPWGEWARALEDKGAVVRCFQTAQEDVDLRRPPPAPLGLPEVVAWVAETIAATEPPSSGLRDTIARGLRAMRRHRGAGGGRARRTTGFRTR</sequence>